<feature type="domain" description="T-SNARE coiled-coil homology" evidence="11">
    <location>
        <begin position="147"/>
        <end position="183"/>
    </location>
</feature>
<evidence type="ECO:0000256" key="6">
    <source>
        <dbReference type="ARBA" id="ARBA00023136"/>
    </source>
</evidence>
<dbReference type="GO" id="GO:0048471">
    <property type="term" value="C:perinuclear region of cytoplasm"/>
    <property type="evidence" value="ECO:0007669"/>
    <property type="project" value="UniProtKB-SubCell"/>
</dbReference>
<evidence type="ECO:0000256" key="10">
    <source>
        <dbReference type="SAM" id="MobiDB-lite"/>
    </source>
</evidence>
<keyword evidence="6" id="KW-0472">Membrane</keyword>
<dbReference type="PANTHER" id="PTHR19305:SF1">
    <property type="entry name" value="SYNAPTOSOMAL-ASSOCIATED PROTEIN 47"/>
    <property type="match status" value="1"/>
</dbReference>
<comment type="similarity">
    <text evidence="7">Belongs to the SVAP1 family.</text>
</comment>
<dbReference type="SUPFAM" id="SSF58038">
    <property type="entry name" value="SNARE fusion complex"/>
    <property type="match status" value="2"/>
</dbReference>
<feature type="region of interest" description="Disordered" evidence="10">
    <location>
        <begin position="190"/>
        <end position="217"/>
    </location>
</feature>
<dbReference type="PROSITE" id="PS50192">
    <property type="entry name" value="T_SNARE"/>
    <property type="match status" value="2"/>
</dbReference>
<evidence type="ECO:0000313" key="12">
    <source>
        <dbReference type="Ensembl" id="ENSCMIP00000018233.1"/>
    </source>
</evidence>
<comment type="subcellular location">
    <subcellularLocation>
        <location evidence="2">Cytoplasm</location>
        <location evidence="2">Perinuclear region</location>
    </subcellularLocation>
    <subcellularLocation>
        <location evidence="1">Endomembrane system</location>
    </subcellularLocation>
</comment>
<keyword evidence="13" id="KW-1185">Reference proteome</keyword>
<organism evidence="12 13">
    <name type="scientific">Callorhinchus milii</name>
    <name type="common">Ghost shark</name>
    <dbReference type="NCBI Taxonomy" id="7868"/>
    <lineage>
        <taxon>Eukaryota</taxon>
        <taxon>Metazoa</taxon>
        <taxon>Chordata</taxon>
        <taxon>Craniata</taxon>
        <taxon>Vertebrata</taxon>
        <taxon>Chondrichthyes</taxon>
        <taxon>Holocephali</taxon>
        <taxon>Chimaeriformes</taxon>
        <taxon>Callorhinchidae</taxon>
        <taxon>Callorhinchus</taxon>
    </lineage>
</organism>
<reference evidence="13" key="2">
    <citation type="journal article" date="2007" name="PLoS Biol.">
        <title>Survey sequencing and comparative analysis of the elephant shark (Callorhinchus milii) genome.</title>
        <authorList>
            <person name="Venkatesh B."/>
            <person name="Kirkness E.F."/>
            <person name="Loh Y.H."/>
            <person name="Halpern A.L."/>
            <person name="Lee A.P."/>
            <person name="Johnson J."/>
            <person name="Dandona N."/>
            <person name="Viswanathan L.D."/>
            <person name="Tay A."/>
            <person name="Venter J.C."/>
            <person name="Strausberg R.L."/>
            <person name="Brenner S."/>
        </authorList>
    </citation>
    <scope>NUCLEOTIDE SEQUENCE [LARGE SCALE GENOMIC DNA]</scope>
</reference>
<dbReference type="GeneTree" id="ENSGT00950000182843"/>
<reference evidence="12" key="5">
    <citation type="submission" date="2025-09" db="UniProtKB">
        <authorList>
            <consortium name="Ensembl"/>
        </authorList>
    </citation>
    <scope>IDENTIFICATION</scope>
</reference>
<dbReference type="InParanoid" id="A0A4W3HM61"/>
<dbReference type="Proteomes" id="UP000314986">
    <property type="component" value="Unassembled WGS sequence"/>
</dbReference>
<dbReference type="FunFam" id="1.20.5.110:FF:000052">
    <property type="entry name" value="synaptosomal-associated protein 47"/>
    <property type="match status" value="1"/>
</dbReference>
<evidence type="ECO:0000256" key="8">
    <source>
        <dbReference type="ARBA" id="ARBA00024443"/>
    </source>
</evidence>
<accession>A0A4W3HM61</accession>
<dbReference type="AlphaFoldDB" id="A0A4W3HM61"/>
<evidence type="ECO:0000256" key="1">
    <source>
        <dbReference type="ARBA" id="ARBA00004308"/>
    </source>
</evidence>
<evidence type="ECO:0000256" key="7">
    <source>
        <dbReference type="ARBA" id="ARBA00024354"/>
    </source>
</evidence>
<dbReference type="Gene3D" id="1.20.5.110">
    <property type="match status" value="2"/>
</dbReference>
<evidence type="ECO:0000256" key="4">
    <source>
        <dbReference type="ARBA" id="ARBA00022737"/>
    </source>
</evidence>
<name>A0A4W3HM61_CALMI</name>
<dbReference type="Ensembl" id="ENSCMIT00000018579.1">
    <property type="protein sequence ID" value="ENSCMIP00000018233.1"/>
    <property type="gene ID" value="ENSCMIG00000008593.1"/>
</dbReference>
<dbReference type="InterPro" id="IPR000727">
    <property type="entry name" value="T_SNARE_dom"/>
</dbReference>
<evidence type="ECO:0000313" key="13">
    <source>
        <dbReference type="Proteomes" id="UP000314986"/>
    </source>
</evidence>
<dbReference type="GO" id="GO:0016082">
    <property type="term" value="P:synaptic vesicle priming"/>
    <property type="evidence" value="ECO:0007669"/>
    <property type="project" value="TreeGrafter"/>
</dbReference>
<feature type="compositionally biased region" description="Gly residues" evidence="10">
    <location>
        <begin position="106"/>
        <end position="117"/>
    </location>
</feature>
<feature type="domain" description="T-SNARE coiled-coil homology" evidence="11">
    <location>
        <begin position="369"/>
        <end position="431"/>
    </location>
</feature>
<evidence type="ECO:0000256" key="2">
    <source>
        <dbReference type="ARBA" id="ARBA00004556"/>
    </source>
</evidence>
<feature type="compositionally biased region" description="Gly residues" evidence="10">
    <location>
        <begin position="199"/>
        <end position="217"/>
    </location>
</feature>
<dbReference type="GO" id="GO:0031201">
    <property type="term" value="C:SNARE complex"/>
    <property type="evidence" value="ECO:0007669"/>
    <property type="project" value="TreeGrafter"/>
</dbReference>
<dbReference type="FunFam" id="2.30.29.30:FF:000269">
    <property type="entry name" value="Synaptosomal-associated protein 47"/>
    <property type="match status" value="1"/>
</dbReference>
<feature type="region of interest" description="Disordered" evidence="10">
    <location>
        <begin position="106"/>
        <end position="132"/>
    </location>
</feature>
<keyword evidence="3" id="KW-0963">Cytoplasm</keyword>
<dbReference type="STRING" id="7868.ENSCMIP00000018233"/>
<dbReference type="GO" id="GO:0098793">
    <property type="term" value="C:presynapse"/>
    <property type="evidence" value="ECO:0007669"/>
    <property type="project" value="GOC"/>
</dbReference>
<keyword evidence="4" id="KW-0677">Repeat</keyword>
<sequence length="432" mass="47065">MTSDLCLYSWPGAYYVSGERRWAYGTLQMTPSQLVFRAEKERPEPLVRLELSAMLEVRKETSSLVFSSLTVLASGGHKHWFSSLRPSRAAVFNVLEHFWREQLLGQEGGGEGSGNGEGAAASPWGSPSSKGKELISLATSSQRRLEDTTTVLHHQGEQFDRITKGLDKIESDMDVANRLLTQLESPPWWPFGSRSRAAGGAGGGGAGGSGNGGSGNGGGGAAEGGLIVKVPVLYSRDADTGLQQGALCVLCSGLDILDWESRPVHRYLREEVDEVRVRSPYQVTVRQRFIGRPDVTYHLTSARMSAALSVMEVQYCRKVLFRDELLGIFRPGDSPVSESSGSLWKSASGFLDKVMHPGTASGEGQLQQVTAQSVSESEVHELRQILGKLKSLALDTETELERQDETLDVIGISTDRATARINTNTRRVRKLL</sequence>
<evidence type="ECO:0000256" key="5">
    <source>
        <dbReference type="ARBA" id="ARBA00023054"/>
    </source>
</evidence>
<feature type="compositionally biased region" description="Low complexity" evidence="10">
    <location>
        <begin position="118"/>
        <end position="129"/>
    </location>
</feature>
<evidence type="ECO:0000256" key="3">
    <source>
        <dbReference type="ARBA" id="ARBA00022490"/>
    </source>
</evidence>
<evidence type="ECO:0000256" key="9">
    <source>
        <dbReference type="ARBA" id="ARBA00032027"/>
    </source>
</evidence>
<dbReference type="OMA" id="DICIHTW"/>
<keyword evidence="5" id="KW-0175">Coiled coil</keyword>
<dbReference type="PANTHER" id="PTHR19305">
    <property type="entry name" value="SYNAPTOSOMAL ASSOCIATED PROTEIN"/>
    <property type="match status" value="1"/>
</dbReference>
<reference evidence="12" key="4">
    <citation type="submission" date="2025-08" db="UniProtKB">
        <authorList>
            <consortium name="Ensembl"/>
        </authorList>
    </citation>
    <scope>IDENTIFICATION</scope>
</reference>
<dbReference type="GO" id="GO:0005484">
    <property type="term" value="F:SNAP receptor activity"/>
    <property type="evidence" value="ECO:0007669"/>
    <property type="project" value="TreeGrafter"/>
</dbReference>
<evidence type="ECO:0000259" key="11">
    <source>
        <dbReference type="PROSITE" id="PS50192"/>
    </source>
</evidence>
<dbReference type="CDD" id="cd15888">
    <property type="entry name" value="SNARE_SNAP47N"/>
    <property type="match status" value="1"/>
</dbReference>
<dbReference type="GO" id="GO:0031629">
    <property type="term" value="P:synaptic vesicle fusion to presynaptic active zone membrane"/>
    <property type="evidence" value="ECO:0007669"/>
    <property type="project" value="TreeGrafter"/>
</dbReference>
<dbReference type="GO" id="GO:0012505">
    <property type="term" value="C:endomembrane system"/>
    <property type="evidence" value="ECO:0007669"/>
    <property type="project" value="UniProtKB-SubCell"/>
</dbReference>
<reference evidence="13" key="3">
    <citation type="journal article" date="2014" name="Nature">
        <title>Elephant shark genome provides unique insights into gnathostome evolution.</title>
        <authorList>
            <consortium name="International Elephant Shark Genome Sequencing Consortium"/>
            <person name="Venkatesh B."/>
            <person name="Lee A.P."/>
            <person name="Ravi V."/>
            <person name="Maurya A.K."/>
            <person name="Lian M.M."/>
            <person name="Swann J.B."/>
            <person name="Ohta Y."/>
            <person name="Flajnik M.F."/>
            <person name="Sutoh Y."/>
            <person name="Kasahara M."/>
            <person name="Hoon S."/>
            <person name="Gangu V."/>
            <person name="Roy S.W."/>
            <person name="Irimia M."/>
            <person name="Korzh V."/>
            <person name="Kondrychyn I."/>
            <person name="Lim Z.W."/>
            <person name="Tay B.H."/>
            <person name="Tohari S."/>
            <person name="Kong K.W."/>
            <person name="Ho S."/>
            <person name="Lorente-Galdos B."/>
            <person name="Quilez J."/>
            <person name="Marques-Bonet T."/>
            <person name="Raney B.J."/>
            <person name="Ingham P.W."/>
            <person name="Tay A."/>
            <person name="Hillier L.W."/>
            <person name="Minx P."/>
            <person name="Boehm T."/>
            <person name="Wilson R.K."/>
            <person name="Brenner S."/>
            <person name="Warren W.C."/>
        </authorList>
    </citation>
    <scope>NUCLEOTIDE SEQUENCE [LARGE SCALE GENOMIC DNA]</scope>
</reference>
<proteinExistence type="inferred from homology"/>
<reference evidence="13" key="1">
    <citation type="journal article" date="2006" name="Science">
        <title>Ancient noncoding elements conserved in the human genome.</title>
        <authorList>
            <person name="Venkatesh B."/>
            <person name="Kirkness E.F."/>
            <person name="Loh Y.H."/>
            <person name="Halpern A.L."/>
            <person name="Lee A.P."/>
            <person name="Johnson J."/>
            <person name="Dandona N."/>
            <person name="Viswanathan L.D."/>
            <person name="Tay A."/>
            <person name="Venter J.C."/>
            <person name="Strausberg R.L."/>
            <person name="Brenner S."/>
        </authorList>
    </citation>
    <scope>NUCLEOTIDE SEQUENCE [LARGE SCALE GENOMIC DNA]</scope>
</reference>
<protein>
    <recommendedName>
        <fullName evidence="8">Synaptosomal-associated protein 47</fullName>
    </recommendedName>
    <alternativeName>
        <fullName evidence="9">Synaptosomal-associated 47 kDa protein</fullName>
    </alternativeName>
</protein>
<dbReference type="GO" id="GO:0019905">
    <property type="term" value="F:syntaxin binding"/>
    <property type="evidence" value="ECO:0007669"/>
    <property type="project" value="TreeGrafter"/>
</dbReference>
<dbReference type="GO" id="GO:0005886">
    <property type="term" value="C:plasma membrane"/>
    <property type="evidence" value="ECO:0007669"/>
    <property type="project" value="TreeGrafter"/>
</dbReference>